<dbReference type="OrthoDB" id="5335493at2759"/>
<sequence length="584" mass="66797">MEPARNSSRSQSPGWTEVVLRRGKQQRKMAHQNLFVTNRHPERKKKSFVTPRTYTPPGFLISHNRDFAQDFCTMVSIGGNELNKFNTGHDRIMAQAIPVLRQHNVSTYHRFLANMRMAPTTSAAASSNDGIKLYTFLERGAVGRTVPLRLSGKTAKGSVSVQVRLGGVWIKLAAWLSKLPTHFVDRLEDRGYAKQFKWWSKNGKTFDIMKLPLELREHLYLHFLGPDIYPNFPFQSTMCPLKHPSYSFAYIGKQEFDLAVRGYTSHPDANRYCSGPNHSVLQLNRTLRIEAIRVGWEHTRICFSSVYHISKFVHAQAQTPFRSGRQIRLEFADINNFADFFGLRDECYPHSIPARGRTRQPTEHGPVLCNIFPQLEDLQIRFPSTARSQYHSLGDRSFCQSNLIDWVMNYAFKHIKHIKKVTLTGYVKTAQKQAWEDALQNHYIRGEDPPGLDENAVAAQARATYPPRCTCKFSCVLPRQEMGCQCRISNFAMMNPDSRKDGDCRCFWFDKDDLGWDGYVDWCEKTKGNFHPDAEGPFYFEAEAVRSQRYQETHPELESCFGFGGNGGGDGDGDGDGWSQGSEW</sequence>
<reference evidence="2 3" key="1">
    <citation type="submission" date="2019-07" db="EMBL/GenBank/DDBJ databases">
        <title>Finished genome of Venturia effusa.</title>
        <authorList>
            <person name="Young C.A."/>
            <person name="Cox M.P."/>
            <person name="Ganley A.R.D."/>
            <person name="David W.J."/>
        </authorList>
    </citation>
    <scope>NUCLEOTIDE SEQUENCE [LARGE SCALE GENOMIC DNA]</scope>
    <source>
        <strain evidence="3">albino</strain>
    </source>
</reference>
<name>A0A517LQ33_9PEZI</name>
<evidence type="ECO:0000313" key="2">
    <source>
        <dbReference type="EMBL" id="QDS77706.1"/>
    </source>
</evidence>
<evidence type="ECO:0000256" key="1">
    <source>
        <dbReference type="SAM" id="MobiDB-lite"/>
    </source>
</evidence>
<feature type="region of interest" description="Disordered" evidence="1">
    <location>
        <begin position="563"/>
        <end position="584"/>
    </location>
</feature>
<organism evidence="2 3">
    <name type="scientific">Venturia effusa</name>
    <dbReference type="NCBI Taxonomy" id="50376"/>
    <lineage>
        <taxon>Eukaryota</taxon>
        <taxon>Fungi</taxon>
        <taxon>Dikarya</taxon>
        <taxon>Ascomycota</taxon>
        <taxon>Pezizomycotina</taxon>
        <taxon>Dothideomycetes</taxon>
        <taxon>Pleosporomycetidae</taxon>
        <taxon>Venturiales</taxon>
        <taxon>Venturiaceae</taxon>
        <taxon>Venturia</taxon>
    </lineage>
</organism>
<dbReference type="AlphaFoldDB" id="A0A517LQ33"/>
<protein>
    <submittedName>
        <fullName evidence="2">Uncharacterized protein</fullName>
    </submittedName>
</protein>
<dbReference type="EMBL" id="CP042202">
    <property type="protein sequence ID" value="QDS77706.1"/>
    <property type="molecule type" value="Genomic_DNA"/>
</dbReference>
<evidence type="ECO:0000313" key="3">
    <source>
        <dbReference type="Proteomes" id="UP000316270"/>
    </source>
</evidence>
<accession>A0A517LQ33</accession>
<proteinExistence type="predicted"/>
<gene>
    <name evidence="2" type="ORF">FKW77_003927</name>
</gene>
<dbReference type="Proteomes" id="UP000316270">
    <property type="component" value="Chromosome 18"/>
</dbReference>
<keyword evidence="3" id="KW-1185">Reference proteome</keyword>